<dbReference type="InterPro" id="IPR036584">
    <property type="entry name" value="FliS_sf"/>
</dbReference>
<dbReference type="EMBL" id="CP062222">
    <property type="protein sequence ID" value="QTC89928.1"/>
    <property type="molecule type" value="Genomic_DNA"/>
</dbReference>
<organism evidence="1 2">
    <name type="scientific">Brevundimonas goettingensis</name>
    <dbReference type="NCBI Taxonomy" id="2774190"/>
    <lineage>
        <taxon>Bacteria</taxon>
        <taxon>Pseudomonadati</taxon>
        <taxon>Pseudomonadota</taxon>
        <taxon>Alphaproteobacteria</taxon>
        <taxon>Caulobacterales</taxon>
        <taxon>Caulobacteraceae</taxon>
        <taxon>Brevundimonas</taxon>
    </lineage>
</organism>
<dbReference type="AlphaFoldDB" id="A0A975BYC9"/>
<dbReference type="KEGG" id="bgoe:IFJ75_11555"/>
<sequence length="129" mass="14276">MSNTAYGRASMAYRASGLLIHEPASVALALHQKLYAAVTSASLAEEQNRLDEMTTHVQTATSLLTAMRMHMNFELAGADGRRLAEFYRRLQRQIVAAGMLREGSPEWSNITAQIRNVMLGLSKATSRQH</sequence>
<dbReference type="SUPFAM" id="SSF101116">
    <property type="entry name" value="Flagellar export chaperone FliS"/>
    <property type="match status" value="1"/>
</dbReference>
<keyword evidence="1" id="KW-0282">Flagellum</keyword>
<keyword evidence="1" id="KW-0969">Cilium</keyword>
<dbReference type="Gene3D" id="1.20.120.340">
    <property type="entry name" value="Flagellar protein FliS"/>
    <property type="match status" value="1"/>
</dbReference>
<evidence type="ECO:0000313" key="1">
    <source>
        <dbReference type="EMBL" id="QTC89928.1"/>
    </source>
</evidence>
<dbReference type="RefSeq" id="WP_207868336.1">
    <property type="nucleotide sequence ID" value="NZ_CP062222.1"/>
</dbReference>
<accession>A0A975BYC9</accession>
<dbReference type="Pfam" id="PF02561">
    <property type="entry name" value="FliS"/>
    <property type="match status" value="1"/>
</dbReference>
<dbReference type="Proteomes" id="UP000663918">
    <property type="component" value="Chromosome"/>
</dbReference>
<evidence type="ECO:0000313" key="2">
    <source>
        <dbReference type="Proteomes" id="UP000663918"/>
    </source>
</evidence>
<reference evidence="1" key="1">
    <citation type="submission" date="2020-09" db="EMBL/GenBank/DDBJ databases">
        <title>Brevundimonas sp. LVF2 isolated from a puddle in Goettingen, Germany.</title>
        <authorList>
            <person name="Friedrich I."/>
            <person name="Klassen A."/>
            <person name="Hannes N."/>
            <person name="Schneider D."/>
            <person name="Hertel R."/>
            <person name="Daniel R."/>
        </authorList>
    </citation>
    <scope>NUCLEOTIDE SEQUENCE</scope>
    <source>
        <strain evidence="1">LVF2</strain>
    </source>
</reference>
<proteinExistence type="predicted"/>
<name>A0A975BYC9_9CAUL</name>
<keyword evidence="2" id="KW-1185">Reference proteome</keyword>
<keyword evidence="1" id="KW-0966">Cell projection</keyword>
<gene>
    <name evidence="1" type="ORF">IFJ75_11555</name>
</gene>
<protein>
    <submittedName>
        <fullName evidence="1">Flagellar protein FliS</fullName>
    </submittedName>
</protein>
<dbReference type="InterPro" id="IPR003713">
    <property type="entry name" value="FliS"/>
</dbReference>
<dbReference type="GO" id="GO:0044780">
    <property type="term" value="P:bacterial-type flagellum assembly"/>
    <property type="evidence" value="ECO:0007669"/>
    <property type="project" value="InterPro"/>
</dbReference>